<feature type="transmembrane region" description="Helical" evidence="1">
    <location>
        <begin position="63"/>
        <end position="82"/>
    </location>
</feature>
<protein>
    <submittedName>
        <fullName evidence="2">Uncharacterized protein</fullName>
    </submittedName>
</protein>
<dbReference type="EMBL" id="CAGKOT010000013">
    <property type="protein sequence ID" value="CAB5358735.1"/>
    <property type="molecule type" value="Genomic_DNA"/>
</dbReference>
<comment type="caution">
    <text evidence="2">The sequence shown here is derived from an EMBL/GenBank/DDBJ whole genome shotgun (WGS) entry which is preliminary data.</text>
</comment>
<evidence type="ECO:0000313" key="2">
    <source>
        <dbReference type="EMBL" id="CAB5358735.1"/>
    </source>
</evidence>
<gene>
    <name evidence="2" type="ORF">CHRIB12_LOCUS7376</name>
</gene>
<name>A0A916E4K2_9GLOM</name>
<dbReference type="Proteomes" id="UP000684084">
    <property type="component" value="Unassembled WGS sequence"/>
</dbReference>
<keyword evidence="1" id="KW-1133">Transmembrane helix</keyword>
<accession>A0A916E4K2</accession>
<reference evidence="2" key="1">
    <citation type="submission" date="2020-05" db="EMBL/GenBank/DDBJ databases">
        <authorList>
            <person name="Rincon C."/>
            <person name="Sanders R I."/>
            <person name="Robbins C."/>
            <person name="Chaturvedi A."/>
        </authorList>
    </citation>
    <scope>NUCLEOTIDE SEQUENCE</scope>
    <source>
        <strain evidence="2">CHB12</strain>
    </source>
</reference>
<sequence length="83" mass="10114">MKGGILQFLDFEDNVFFDSGLWKQQVLQFLDFRDNRFFDYGLKDDRFFSSWTLKTMGPSVFQLYRIILFVFFVSIILFFISFY</sequence>
<proteinExistence type="predicted"/>
<keyword evidence="1" id="KW-0472">Membrane</keyword>
<keyword evidence="1" id="KW-0812">Transmembrane</keyword>
<dbReference type="OrthoDB" id="10375575at2759"/>
<evidence type="ECO:0000313" key="3">
    <source>
        <dbReference type="Proteomes" id="UP000684084"/>
    </source>
</evidence>
<organism evidence="2 3">
    <name type="scientific">Rhizophagus irregularis</name>
    <dbReference type="NCBI Taxonomy" id="588596"/>
    <lineage>
        <taxon>Eukaryota</taxon>
        <taxon>Fungi</taxon>
        <taxon>Fungi incertae sedis</taxon>
        <taxon>Mucoromycota</taxon>
        <taxon>Glomeromycotina</taxon>
        <taxon>Glomeromycetes</taxon>
        <taxon>Glomerales</taxon>
        <taxon>Glomeraceae</taxon>
        <taxon>Rhizophagus</taxon>
    </lineage>
</organism>
<evidence type="ECO:0000256" key="1">
    <source>
        <dbReference type="SAM" id="Phobius"/>
    </source>
</evidence>
<dbReference type="AlphaFoldDB" id="A0A916E4K2"/>